<accession>A0A3P7LC74</accession>
<name>A0A3P7LC74_DIBLA</name>
<dbReference type="AlphaFoldDB" id="A0A3P7LC74"/>
<dbReference type="OrthoDB" id="1732493at2759"/>
<dbReference type="Gene3D" id="1.10.510.10">
    <property type="entry name" value="Transferase(Phosphotransferase) domain 1"/>
    <property type="match status" value="1"/>
</dbReference>
<evidence type="ECO:0008006" key="3">
    <source>
        <dbReference type="Google" id="ProtNLM"/>
    </source>
</evidence>
<gene>
    <name evidence="1" type="ORF">DILT_LOCUS5318</name>
</gene>
<proteinExistence type="predicted"/>
<dbReference type="InterPro" id="IPR011009">
    <property type="entry name" value="Kinase-like_dom_sf"/>
</dbReference>
<reference evidence="1 2" key="1">
    <citation type="submission" date="2018-11" db="EMBL/GenBank/DDBJ databases">
        <authorList>
            <consortium name="Pathogen Informatics"/>
        </authorList>
    </citation>
    <scope>NUCLEOTIDE SEQUENCE [LARGE SCALE GENOMIC DNA]</scope>
</reference>
<sequence length="97" mass="10955">MEYLLHCFVRASANSQFGVFVSRLLGTPTEATWPGVTDLPEYKTFTVYPRNPHWHQAVPNLSVRGRDLLQQLLVCNPAERASADQALEHPYFDALAI</sequence>
<dbReference type="EMBL" id="UYRU01047158">
    <property type="protein sequence ID" value="VDN09487.1"/>
    <property type="molecule type" value="Genomic_DNA"/>
</dbReference>
<organism evidence="1 2">
    <name type="scientific">Dibothriocephalus latus</name>
    <name type="common">Fish tapeworm</name>
    <name type="synonym">Diphyllobothrium latum</name>
    <dbReference type="NCBI Taxonomy" id="60516"/>
    <lineage>
        <taxon>Eukaryota</taxon>
        <taxon>Metazoa</taxon>
        <taxon>Spiralia</taxon>
        <taxon>Lophotrochozoa</taxon>
        <taxon>Platyhelminthes</taxon>
        <taxon>Cestoda</taxon>
        <taxon>Eucestoda</taxon>
        <taxon>Diphyllobothriidea</taxon>
        <taxon>Diphyllobothriidae</taxon>
        <taxon>Dibothriocephalus</taxon>
    </lineage>
</organism>
<dbReference type="SUPFAM" id="SSF56112">
    <property type="entry name" value="Protein kinase-like (PK-like)"/>
    <property type="match status" value="1"/>
</dbReference>
<keyword evidence="2" id="KW-1185">Reference proteome</keyword>
<protein>
    <recommendedName>
        <fullName evidence="3">Protein kinase domain-containing protein</fullName>
    </recommendedName>
</protein>
<evidence type="ECO:0000313" key="1">
    <source>
        <dbReference type="EMBL" id="VDN09487.1"/>
    </source>
</evidence>
<dbReference type="Proteomes" id="UP000281553">
    <property type="component" value="Unassembled WGS sequence"/>
</dbReference>
<evidence type="ECO:0000313" key="2">
    <source>
        <dbReference type="Proteomes" id="UP000281553"/>
    </source>
</evidence>